<dbReference type="GO" id="GO:0005886">
    <property type="term" value="C:plasma membrane"/>
    <property type="evidence" value="ECO:0007669"/>
    <property type="project" value="TreeGrafter"/>
</dbReference>
<dbReference type="PANTHER" id="PTHR23501:SF187">
    <property type="entry name" value="MAJOR FACILITATOR SUPERFAMILY (MFS) PROFILE DOMAIN-CONTAINING PROTEIN"/>
    <property type="match status" value="1"/>
</dbReference>
<sequence>MRPPSVGPSEAVSKLDIPTTQTTNSETPRTTSSNQYRIRLWGIISGLCVIYLLCALEGTVLITSLPSIAAELNLGNHFVWVNNVFSLSAAVVIPSCGQLADFFGRRWVTLGIVVVYLVGSVICGAAQNASMLIIGRTIQGMGSGGVEMIVPVVIADLVPLRQRGNYMALVLGIFAVGTILGPFIGGIIVQTTTWRWIFYLNLPICGTGLVILFMFLRVGHNRETSSTQKLKRVDLTGAFLLILASVAVLIALTYGGSRYKWSSPHIIAPLLLGIIGLILYMLFEGSRFCRQPMTPLRLFNSKSSVVLSINTFINALLLQWATFFLPLYFQAILGSRPSISGVQLLPSVLMAIPGAAVAALVLSKFGKYKLLHLCGFALITVGLGLFSLLNPHSSTAAWVGFQLIAAAGSGMVFDSLLPAFQAGQAETDQAAATATITFLRCFANTWGFAIPTAIFNTQIEHGLHNIENTDIRKALSRGQAFQHATSEFVTSLSPATQEQVRELFNKALSRVWRYSIAFAAVALLLVLLEKEVPLRKELETEYGLETISERNKDSSVTDVSNYSA</sequence>
<dbReference type="EMBL" id="JAJTJA010000011">
    <property type="protein sequence ID" value="KAH8692223.1"/>
    <property type="molecule type" value="Genomic_DNA"/>
</dbReference>
<feature type="transmembrane region" description="Helical" evidence="9">
    <location>
        <begin position="341"/>
        <end position="363"/>
    </location>
</feature>
<evidence type="ECO:0000256" key="1">
    <source>
        <dbReference type="ARBA" id="ARBA00004141"/>
    </source>
</evidence>
<evidence type="ECO:0000256" key="8">
    <source>
        <dbReference type="SAM" id="MobiDB-lite"/>
    </source>
</evidence>
<keyword evidence="4 9" id="KW-0812">Transmembrane</keyword>
<dbReference type="GO" id="GO:0022857">
    <property type="term" value="F:transmembrane transporter activity"/>
    <property type="evidence" value="ECO:0007669"/>
    <property type="project" value="InterPro"/>
</dbReference>
<feature type="transmembrane region" description="Helical" evidence="9">
    <location>
        <begin position="40"/>
        <end position="65"/>
    </location>
</feature>
<feature type="region of interest" description="Disordered" evidence="8">
    <location>
        <begin position="1"/>
        <end position="30"/>
    </location>
</feature>
<evidence type="ECO:0000256" key="2">
    <source>
        <dbReference type="ARBA" id="ARBA00008335"/>
    </source>
</evidence>
<feature type="transmembrane region" description="Helical" evidence="9">
    <location>
        <begin position="107"/>
        <end position="127"/>
    </location>
</feature>
<dbReference type="SUPFAM" id="SSF103473">
    <property type="entry name" value="MFS general substrate transporter"/>
    <property type="match status" value="1"/>
</dbReference>
<comment type="caution">
    <text evidence="11">The sequence shown here is derived from an EMBL/GenBank/DDBJ whole genome shotgun (WGS) entry which is preliminary data.</text>
</comment>
<dbReference type="AlphaFoldDB" id="A0AAD4KH36"/>
<feature type="transmembrane region" description="Helical" evidence="9">
    <location>
        <begin position="511"/>
        <end position="528"/>
    </location>
</feature>
<dbReference type="Gene3D" id="1.20.1720.10">
    <property type="entry name" value="Multidrug resistance protein D"/>
    <property type="match status" value="1"/>
</dbReference>
<dbReference type="Proteomes" id="UP001201262">
    <property type="component" value="Unassembled WGS sequence"/>
</dbReference>
<dbReference type="RefSeq" id="XP_046068220.1">
    <property type="nucleotide sequence ID" value="XM_046211961.1"/>
</dbReference>
<comment type="subcellular location">
    <subcellularLocation>
        <location evidence="1">Membrane</location>
        <topology evidence="1">Multi-pass membrane protein</topology>
    </subcellularLocation>
</comment>
<dbReference type="PANTHER" id="PTHR23501">
    <property type="entry name" value="MAJOR FACILITATOR SUPERFAMILY"/>
    <property type="match status" value="1"/>
</dbReference>
<evidence type="ECO:0000256" key="4">
    <source>
        <dbReference type="ARBA" id="ARBA00022692"/>
    </source>
</evidence>
<dbReference type="PROSITE" id="PS50850">
    <property type="entry name" value="MFS"/>
    <property type="match status" value="1"/>
</dbReference>
<feature type="transmembrane region" description="Helical" evidence="9">
    <location>
        <begin position="395"/>
        <end position="413"/>
    </location>
</feature>
<keyword evidence="3" id="KW-0813">Transport</keyword>
<dbReference type="InterPro" id="IPR036259">
    <property type="entry name" value="MFS_trans_sf"/>
</dbReference>
<feature type="transmembrane region" description="Helical" evidence="9">
    <location>
        <begin position="370"/>
        <end position="389"/>
    </location>
</feature>
<feature type="transmembrane region" description="Helical" evidence="9">
    <location>
        <begin position="196"/>
        <end position="216"/>
    </location>
</feature>
<organism evidence="11 12">
    <name type="scientific">Talaromyces proteolyticus</name>
    <dbReference type="NCBI Taxonomy" id="1131652"/>
    <lineage>
        <taxon>Eukaryota</taxon>
        <taxon>Fungi</taxon>
        <taxon>Dikarya</taxon>
        <taxon>Ascomycota</taxon>
        <taxon>Pezizomycotina</taxon>
        <taxon>Eurotiomycetes</taxon>
        <taxon>Eurotiomycetidae</taxon>
        <taxon>Eurotiales</taxon>
        <taxon>Trichocomaceae</taxon>
        <taxon>Talaromyces</taxon>
        <taxon>Talaromyces sect. Bacilispori</taxon>
    </lineage>
</organism>
<dbReference type="PRINTS" id="PR01036">
    <property type="entry name" value="TCRTETB"/>
</dbReference>
<feature type="transmembrane region" description="Helical" evidence="9">
    <location>
        <begin position="133"/>
        <end position="154"/>
    </location>
</feature>
<dbReference type="InterPro" id="IPR020846">
    <property type="entry name" value="MFS_dom"/>
</dbReference>
<evidence type="ECO:0000256" key="7">
    <source>
        <dbReference type="ARBA" id="ARBA00023180"/>
    </source>
</evidence>
<comment type="similarity">
    <text evidence="2">Belongs to the major facilitator superfamily.</text>
</comment>
<feature type="domain" description="Major facilitator superfamily (MFS) profile" evidence="10">
    <location>
        <begin position="43"/>
        <end position="564"/>
    </location>
</feature>
<feature type="transmembrane region" description="Helical" evidence="9">
    <location>
        <begin position="77"/>
        <end position="95"/>
    </location>
</feature>
<evidence type="ECO:0000256" key="3">
    <source>
        <dbReference type="ARBA" id="ARBA00022448"/>
    </source>
</evidence>
<feature type="transmembrane region" description="Helical" evidence="9">
    <location>
        <begin position="266"/>
        <end position="283"/>
    </location>
</feature>
<keyword evidence="6 9" id="KW-0472">Membrane</keyword>
<evidence type="ECO:0000256" key="6">
    <source>
        <dbReference type="ARBA" id="ARBA00023136"/>
    </source>
</evidence>
<name>A0AAD4KH36_9EURO</name>
<protein>
    <submittedName>
        <fullName evidence="11">Major facilitator superfamily domain-containing protein</fullName>
    </submittedName>
</protein>
<evidence type="ECO:0000256" key="5">
    <source>
        <dbReference type="ARBA" id="ARBA00022989"/>
    </source>
</evidence>
<evidence type="ECO:0000313" key="11">
    <source>
        <dbReference type="EMBL" id="KAH8692223.1"/>
    </source>
</evidence>
<dbReference type="GeneID" id="70242248"/>
<keyword evidence="12" id="KW-1185">Reference proteome</keyword>
<evidence type="ECO:0000313" key="12">
    <source>
        <dbReference type="Proteomes" id="UP001201262"/>
    </source>
</evidence>
<evidence type="ECO:0000259" key="10">
    <source>
        <dbReference type="PROSITE" id="PS50850"/>
    </source>
</evidence>
<evidence type="ECO:0000256" key="9">
    <source>
        <dbReference type="SAM" id="Phobius"/>
    </source>
</evidence>
<dbReference type="Pfam" id="PF07690">
    <property type="entry name" value="MFS_1"/>
    <property type="match status" value="1"/>
</dbReference>
<keyword evidence="7" id="KW-0325">Glycoprotein</keyword>
<feature type="compositionally biased region" description="Polar residues" evidence="8">
    <location>
        <begin position="18"/>
        <end position="30"/>
    </location>
</feature>
<reference evidence="11" key="1">
    <citation type="submission" date="2021-12" db="EMBL/GenBank/DDBJ databases">
        <title>Convergent genome expansion in fungi linked to evolution of root-endophyte symbiosis.</title>
        <authorList>
            <consortium name="DOE Joint Genome Institute"/>
            <person name="Ke Y.-H."/>
            <person name="Bonito G."/>
            <person name="Liao H.-L."/>
            <person name="Looney B."/>
            <person name="Rojas-Flechas A."/>
            <person name="Nash J."/>
            <person name="Hameed K."/>
            <person name="Schadt C."/>
            <person name="Martin F."/>
            <person name="Crous P.W."/>
            <person name="Miettinen O."/>
            <person name="Magnuson J.K."/>
            <person name="Labbe J."/>
            <person name="Jacobson D."/>
            <person name="Doktycz M.J."/>
            <person name="Veneault-Fourrey C."/>
            <person name="Kuo A."/>
            <person name="Mondo S."/>
            <person name="Calhoun S."/>
            <person name="Riley R."/>
            <person name="Ohm R."/>
            <person name="LaButti K."/>
            <person name="Andreopoulos B."/>
            <person name="Pangilinan J."/>
            <person name="Nolan M."/>
            <person name="Tritt A."/>
            <person name="Clum A."/>
            <person name="Lipzen A."/>
            <person name="Daum C."/>
            <person name="Barry K."/>
            <person name="Grigoriev I.V."/>
            <person name="Vilgalys R."/>
        </authorList>
    </citation>
    <scope>NUCLEOTIDE SEQUENCE</scope>
    <source>
        <strain evidence="11">PMI_201</strain>
    </source>
</reference>
<dbReference type="InterPro" id="IPR011701">
    <property type="entry name" value="MFS"/>
</dbReference>
<accession>A0AAD4KH36</accession>
<feature type="transmembrane region" description="Helical" evidence="9">
    <location>
        <begin position="166"/>
        <end position="190"/>
    </location>
</feature>
<keyword evidence="5 9" id="KW-1133">Transmembrane helix</keyword>
<feature type="transmembrane region" description="Helical" evidence="9">
    <location>
        <begin position="237"/>
        <end position="254"/>
    </location>
</feature>
<feature type="transmembrane region" description="Helical" evidence="9">
    <location>
        <begin position="304"/>
        <end position="329"/>
    </location>
</feature>
<gene>
    <name evidence="11" type="ORF">BGW36DRAFT_304370</name>
</gene>
<dbReference type="Gene3D" id="1.20.1250.20">
    <property type="entry name" value="MFS general substrate transporter like domains"/>
    <property type="match status" value="1"/>
</dbReference>
<proteinExistence type="inferred from homology"/>